<dbReference type="Proteomes" id="UP000219271">
    <property type="component" value="Unassembled WGS sequence"/>
</dbReference>
<gene>
    <name evidence="1" type="ORF">SAMN06273570_2581</name>
</gene>
<dbReference type="EMBL" id="OCMY01000001">
    <property type="protein sequence ID" value="SOD38190.1"/>
    <property type="molecule type" value="Genomic_DNA"/>
</dbReference>
<protein>
    <submittedName>
        <fullName evidence="1">Uncharacterized protein</fullName>
    </submittedName>
</protein>
<dbReference type="AlphaFoldDB" id="A0A286BVK7"/>
<proteinExistence type="predicted"/>
<evidence type="ECO:0000313" key="1">
    <source>
        <dbReference type="EMBL" id="SOD38190.1"/>
    </source>
</evidence>
<accession>A0A286BVK7</accession>
<keyword evidence="2" id="KW-1185">Reference proteome</keyword>
<sequence length="364" mass="42587">MPERINNKKCIIGPSHIVRWEQLFNNVLTELPHYDNYAIGGLPIWDEGLLSFLNEAVKKYDEIYILIGDFRFGNAVLNNEKTRSLGIVKENINSVNDSIMLAKCLDSLDVISEMKNVKLIFWDLYIREFTNKKSGRHSEGDEYNHPHWNYAFFEKRYHSKTIVLSELNNLDLDFLFIDSSLHPSIFGYNFLLNLVTNNSVTDSFLSCLRFRCAIDKELNCSKPTVIIGNGVFFRTIHYYLSKGIISLNVNVQTSRADDALFTKRQEERRLIFFSEYRNEYAREKAQSYLEKANWKEKTYIDFPNLKNRLRSSIIFEITNDVPNFLFIYALLKSSMNGNTQDKFDINAFKDSLNKHFIRNCLCLS</sequence>
<organism evidence="1 2">
    <name type="scientific">Candidatus Pantoea floridensis</name>
    <dbReference type="NCBI Taxonomy" id="1938870"/>
    <lineage>
        <taxon>Bacteria</taxon>
        <taxon>Pseudomonadati</taxon>
        <taxon>Pseudomonadota</taxon>
        <taxon>Gammaproteobacteria</taxon>
        <taxon>Enterobacterales</taxon>
        <taxon>Erwiniaceae</taxon>
        <taxon>Pantoea</taxon>
    </lineage>
</organism>
<reference evidence="2" key="1">
    <citation type="submission" date="2017-09" db="EMBL/GenBank/DDBJ databases">
        <authorList>
            <person name="Varghese N."/>
            <person name="Submissions S."/>
        </authorList>
    </citation>
    <scope>NUCLEOTIDE SEQUENCE [LARGE SCALE GENOMIC DNA]</scope>
    <source>
        <strain evidence="2">JKS000234</strain>
    </source>
</reference>
<dbReference type="OrthoDB" id="7027745at2"/>
<name>A0A286BVK7_9GAMM</name>
<evidence type="ECO:0000313" key="2">
    <source>
        <dbReference type="Proteomes" id="UP000219271"/>
    </source>
</evidence>
<dbReference type="RefSeq" id="WP_097096122.1">
    <property type="nucleotide sequence ID" value="NZ_OCMY01000001.1"/>
</dbReference>